<dbReference type="AlphaFoldDB" id="A0A7Z9C4Z4"/>
<dbReference type="EMBL" id="UXHF01000018">
    <property type="protein sequence ID" value="VDC49427.1"/>
    <property type="molecule type" value="Genomic_DNA"/>
</dbReference>
<sequence length="78" mass="8468">MAAVGGVTEEQMNDGVLADMMAELDAELARAEASLPEHPEQTRQTEVMRALALGLGNFERMRAHDVHLLAARLSPRLG</sequence>
<proteinExistence type="predicted"/>
<evidence type="ECO:0000313" key="2">
    <source>
        <dbReference type="Proteomes" id="UP000289220"/>
    </source>
</evidence>
<keyword evidence="2" id="KW-1185">Reference proteome</keyword>
<protein>
    <submittedName>
        <fullName evidence="1">Uncharacterized protein</fullName>
    </submittedName>
</protein>
<comment type="caution">
    <text evidence="1">The sequence shown here is derived from an EMBL/GenBank/DDBJ whole genome shotgun (WGS) entry which is preliminary data.</text>
</comment>
<name>A0A7Z9C4Z4_9CAUL</name>
<reference evidence="1 2" key="1">
    <citation type="submission" date="2018-11" db="EMBL/GenBank/DDBJ databases">
        <authorList>
            <person name="Peiro R."/>
            <person name="Begona"/>
            <person name="Cbmso G."/>
            <person name="Lopez M."/>
            <person name="Gonzalez S."/>
            <person name="Sacristan E."/>
            <person name="Castillo E."/>
        </authorList>
    </citation>
    <scope>NUCLEOTIDE SEQUENCE [LARGE SCALE GENOMIC DNA]</scope>
    <source>
        <strain evidence="1">Brev_genome</strain>
    </source>
</reference>
<dbReference type="Proteomes" id="UP000289220">
    <property type="component" value="Unassembled WGS sequence"/>
</dbReference>
<evidence type="ECO:0000313" key="1">
    <source>
        <dbReference type="EMBL" id="VDC49427.1"/>
    </source>
</evidence>
<organism evidence="1 2">
    <name type="scientific">Brevundimonas mediterranea</name>
    <dbReference type="NCBI Taxonomy" id="74329"/>
    <lineage>
        <taxon>Bacteria</taxon>
        <taxon>Pseudomonadati</taxon>
        <taxon>Pseudomonadota</taxon>
        <taxon>Alphaproteobacteria</taxon>
        <taxon>Caulobacterales</taxon>
        <taxon>Caulobacteraceae</taxon>
        <taxon>Brevundimonas</taxon>
    </lineage>
</organism>
<accession>A0A7Z9C4Z4</accession>
<gene>
    <name evidence="1" type="ORF">BREV_BREV_01223</name>
</gene>